<dbReference type="Pfam" id="PF20280">
    <property type="entry name" value="CTD4"/>
    <property type="match status" value="1"/>
</dbReference>
<reference evidence="2 3" key="1">
    <citation type="submission" date="2020-05" db="EMBL/GenBank/DDBJ databases">
        <title>Complete genome sequence of Deefgea sp. D17.</title>
        <authorList>
            <person name="Bae J.-W."/>
            <person name="Han J.E."/>
        </authorList>
    </citation>
    <scope>NUCLEOTIDE SEQUENCE [LARGE SCALE GENOMIC DNA]</scope>
    <source>
        <strain evidence="2 3">D17</strain>
    </source>
</reference>
<evidence type="ECO:0000313" key="2">
    <source>
        <dbReference type="EMBL" id="QKJ66833.1"/>
    </source>
</evidence>
<feature type="domain" description="ABC-three component systems C-terminal" evidence="1">
    <location>
        <begin position="176"/>
        <end position="394"/>
    </location>
</feature>
<gene>
    <name evidence="2" type="ORF">HQN60_09040</name>
</gene>
<dbReference type="KEGG" id="dee:HQN60_09040"/>
<dbReference type="InterPro" id="IPR009003">
    <property type="entry name" value="Peptidase_S1_PA"/>
</dbReference>
<name>A0A6M8SNR0_9NEIS</name>
<keyword evidence="3" id="KW-1185">Reference proteome</keyword>
<dbReference type="EMBL" id="CP054143">
    <property type="protein sequence ID" value="QKJ66833.1"/>
    <property type="molecule type" value="Genomic_DNA"/>
</dbReference>
<dbReference type="AlphaFoldDB" id="A0A6M8SNR0"/>
<evidence type="ECO:0000313" key="3">
    <source>
        <dbReference type="Proteomes" id="UP000504844"/>
    </source>
</evidence>
<sequence>MYELISTYCVMVNEASGVLVSAMSSQYSYVLTARHALKETNTLTDYVGNAMNVIDVHQHPDAAFDCAIIKVDYVPNIKQTCCSASTVNHNDKLMFAGFPELSRRELEKIKHWDGEFTSITNELFIFTAEGIPSVELINGMSGGGVYYLCEGRAYLIGVECSMDGTDVLEMFGRLRCNSLRRFEDITSHFSLSPILPGYLECFSSLKDRIFEFNVVEPLNINKLKEKLLSVADLLVTNGLPAPYKLMMQYRMSLLLAHEHESAIQDSALWEAYFEFLIICAIIDNVVVIDEKYLSGLEGKRRIVYSRSEKNWLCSLADILKAAKNTLDAEGTIIVNSPQENAQISPPPSYLANIIDDISSVPTDGALLQIDNISESIYKTYAITHLKGLRNKCVIENEWDYKELPASQLLTHFKGKYNAFVK</sequence>
<evidence type="ECO:0000259" key="1">
    <source>
        <dbReference type="Pfam" id="PF20280"/>
    </source>
</evidence>
<organism evidence="2 3">
    <name type="scientific">Deefgea piscis</name>
    <dbReference type="NCBI Taxonomy" id="2739061"/>
    <lineage>
        <taxon>Bacteria</taxon>
        <taxon>Pseudomonadati</taxon>
        <taxon>Pseudomonadota</taxon>
        <taxon>Betaproteobacteria</taxon>
        <taxon>Neisseriales</taxon>
        <taxon>Chitinibacteraceae</taxon>
        <taxon>Deefgea</taxon>
    </lineage>
</organism>
<dbReference type="Proteomes" id="UP000504844">
    <property type="component" value="Chromosome"/>
</dbReference>
<dbReference type="InterPro" id="IPR046916">
    <property type="entry name" value="ABC-3C_CTD4"/>
</dbReference>
<accession>A0A6M8SNR0</accession>
<dbReference type="SUPFAM" id="SSF50494">
    <property type="entry name" value="Trypsin-like serine proteases"/>
    <property type="match status" value="1"/>
</dbReference>
<protein>
    <submittedName>
        <fullName evidence="2">Trypsin-like peptidase domain-containing protein</fullName>
    </submittedName>
</protein>
<dbReference type="RefSeq" id="WP_173533337.1">
    <property type="nucleotide sequence ID" value="NZ_CP054143.1"/>
</dbReference>
<proteinExistence type="predicted"/>